<feature type="non-terminal residue" evidence="1">
    <location>
        <position position="58"/>
    </location>
</feature>
<comment type="caution">
    <text evidence="1">The sequence shown here is derived from an EMBL/GenBank/DDBJ whole genome shotgun (WGS) entry which is preliminary data.</text>
</comment>
<evidence type="ECO:0000313" key="2">
    <source>
        <dbReference type="Proteomes" id="UP000265520"/>
    </source>
</evidence>
<keyword evidence="2" id="KW-1185">Reference proteome</keyword>
<dbReference type="AlphaFoldDB" id="A0A392T8N2"/>
<dbReference type="Proteomes" id="UP000265520">
    <property type="component" value="Unassembled WGS sequence"/>
</dbReference>
<organism evidence="1 2">
    <name type="scientific">Trifolium medium</name>
    <dbReference type="NCBI Taxonomy" id="97028"/>
    <lineage>
        <taxon>Eukaryota</taxon>
        <taxon>Viridiplantae</taxon>
        <taxon>Streptophyta</taxon>
        <taxon>Embryophyta</taxon>
        <taxon>Tracheophyta</taxon>
        <taxon>Spermatophyta</taxon>
        <taxon>Magnoliopsida</taxon>
        <taxon>eudicotyledons</taxon>
        <taxon>Gunneridae</taxon>
        <taxon>Pentapetalae</taxon>
        <taxon>rosids</taxon>
        <taxon>fabids</taxon>
        <taxon>Fabales</taxon>
        <taxon>Fabaceae</taxon>
        <taxon>Papilionoideae</taxon>
        <taxon>50 kb inversion clade</taxon>
        <taxon>NPAAA clade</taxon>
        <taxon>Hologalegina</taxon>
        <taxon>IRL clade</taxon>
        <taxon>Trifolieae</taxon>
        <taxon>Trifolium</taxon>
    </lineage>
</organism>
<accession>A0A392T8N2</accession>
<reference evidence="1 2" key="1">
    <citation type="journal article" date="2018" name="Front. Plant Sci.">
        <title>Red Clover (Trifolium pratense) and Zigzag Clover (T. medium) - A Picture of Genomic Similarities and Differences.</title>
        <authorList>
            <person name="Dluhosova J."/>
            <person name="Istvanek J."/>
            <person name="Nedelnik J."/>
            <person name="Repkova J."/>
        </authorList>
    </citation>
    <scope>NUCLEOTIDE SEQUENCE [LARGE SCALE GENOMIC DNA]</scope>
    <source>
        <strain evidence="2">cv. 10/8</strain>
        <tissue evidence="1">Leaf</tissue>
    </source>
</reference>
<protein>
    <submittedName>
        <fullName evidence="1">Uncharacterized protein</fullName>
    </submittedName>
</protein>
<evidence type="ECO:0000313" key="1">
    <source>
        <dbReference type="EMBL" id="MCI56864.1"/>
    </source>
</evidence>
<name>A0A392T8N2_9FABA</name>
<dbReference type="EMBL" id="LXQA010519583">
    <property type="protein sequence ID" value="MCI56864.1"/>
    <property type="molecule type" value="Genomic_DNA"/>
</dbReference>
<sequence length="58" mass="6275">MDLGSCSHDFVDLENVRVVTETAHGVNFADYTWLHCGVDGFGFVDYFDGDGGGIEEGT</sequence>
<proteinExistence type="predicted"/>